<dbReference type="InParanoid" id="A0A0V0QMH5"/>
<comment type="subcellular location">
    <subcellularLocation>
        <location evidence="1">Membrane</location>
    </subcellularLocation>
</comment>
<feature type="region of interest" description="Disordered" evidence="6">
    <location>
        <begin position="1"/>
        <end position="35"/>
    </location>
</feature>
<evidence type="ECO:0000313" key="8">
    <source>
        <dbReference type="EMBL" id="KRX03370.1"/>
    </source>
</evidence>
<dbReference type="OMA" id="QLMVMAK"/>
<comment type="caution">
    <text evidence="8">The sequence shown here is derived from an EMBL/GenBank/DDBJ whole genome shotgun (WGS) entry which is preliminary data.</text>
</comment>
<proteinExistence type="inferred from homology"/>
<sequence length="161" mass="18295">MGKNNNNLEDDDPYSSIISGDSSNDKMEAPATETARQRKWRKFQEQGGQLMVMAKQGFIMGSLVGGSFGFIVGCFQAFQTRQLIVIPLSTIMSGSAFGFFMGCGSMIRSQDIYDPELKGLLKQQQQQPDIQQYWKQKYSVSKFNEQPSYLKNKEQFKTWSL</sequence>
<feature type="transmembrane region" description="Helical" evidence="7">
    <location>
        <begin position="58"/>
        <end position="78"/>
    </location>
</feature>
<evidence type="ECO:0000256" key="5">
    <source>
        <dbReference type="ARBA" id="ARBA00023136"/>
    </source>
</evidence>
<accession>A0A0V0QMH5</accession>
<keyword evidence="5 7" id="KW-0472">Membrane</keyword>
<dbReference type="AlphaFoldDB" id="A0A0V0QMH5"/>
<keyword evidence="4 7" id="KW-1133">Transmembrane helix</keyword>
<comment type="similarity">
    <text evidence="2">Belongs to the MGR2 family.</text>
</comment>
<evidence type="ECO:0000256" key="4">
    <source>
        <dbReference type="ARBA" id="ARBA00022989"/>
    </source>
</evidence>
<evidence type="ECO:0000256" key="7">
    <source>
        <dbReference type="SAM" id="Phobius"/>
    </source>
</evidence>
<evidence type="ECO:0008006" key="10">
    <source>
        <dbReference type="Google" id="ProtNLM"/>
    </source>
</evidence>
<name>A0A0V0QMH5_PSEPJ</name>
<evidence type="ECO:0000256" key="1">
    <source>
        <dbReference type="ARBA" id="ARBA00004370"/>
    </source>
</evidence>
<dbReference type="InterPro" id="IPR018450">
    <property type="entry name" value="Romo1/Mgr2"/>
</dbReference>
<dbReference type="PANTHER" id="PTHR28525:SF1">
    <property type="entry name" value="REACTIVE OXYGEN SPECIES MODULATOR 1"/>
    <property type="match status" value="1"/>
</dbReference>
<evidence type="ECO:0000256" key="6">
    <source>
        <dbReference type="SAM" id="MobiDB-lite"/>
    </source>
</evidence>
<keyword evidence="3 7" id="KW-0812">Transmembrane</keyword>
<evidence type="ECO:0000313" key="9">
    <source>
        <dbReference type="Proteomes" id="UP000054937"/>
    </source>
</evidence>
<evidence type="ECO:0000256" key="3">
    <source>
        <dbReference type="ARBA" id="ARBA00022692"/>
    </source>
</evidence>
<dbReference type="GO" id="GO:0030150">
    <property type="term" value="P:protein import into mitochondrial matrix"/>
    <property type="evidence" value="ECO:0007669"/>
    <property type="project" value="TreeGrafter"/>
</dbReference>
<dbReference type="EMBL" id="LDAU01000133">
    <property type="protein sequence ID" value="KRX03370.1"/>
    <property type="molecule type" value="Genomic_DNA"/>
</dbReference>
<dbReference type="OrthoDB" id="299867at2759"/>
<dbReference type="GO" id="GO:0005744">
    <property type="term" value="C:TIM23 mitochondrial import inner membrane translocase complex"/>
    <property type="evidence" value="ECO:0007669"/>
    <property type="project" value="TreeGrafter"/>
</dbReference>
<feature type="transmembrane region" description="Helical" evidence="7">
    <location>
        <begin position="84"/>
        <end position="103"/>
    </location>
</feature>
<organism evidence="8 9">
    <name type="scientific">Pseudocohnilembus persalinus</name>
    <name type="common">Ciliate</name>
    <dbReference type="NCBI Taxonomy" id="266149"/>
    <lineage>
        <taxon>Eukaryota</taxon>
        <taxon>Sar</taxon>
        <taxon>Alveolata</taxon>
        <taxon>Ciliophora</taxon>
        <taxon>Intramacronucleata</taxon>
        <taxon>Oligohymenophorea</taxon>
        <taxon>Scuticociliatia</taxon>
        <taxon>Philasterida</taxon>
        <taxon>Pseudocohnilembidae</taxon>
        <taxon>Pseudocohnilembus</taxon>
    </lineage>
</organism>
<dbReference type="GO" id="GO:0045039">
    <property type="term" value="P:protein insertion into mitochondrial inner membrane"/>
    <property type="evidence" value="ECO:0007669"/>
    <property type="project" value="TreeGrafter"/>
</dbReference>
<gene>
    <name evidence="8" type="ORF">PPERSA_12649</name>
</gene>
<evidence type="ECO:0000256" key="2">
    <source>
        <dbReference type="ARBA" id="ARBA00007839"/>
    </source>
</evidence>
<dbReference type="PANTHER" id="PTHR28525">
    <property type="entry name" value="REACTIVE OXYGEN SPECIES MODULATOR 1"/>
    <property type="match status" value="1"/>
</dbReference>
<dbReference type="Proteomes" id="UP000054937">
    <property type="component" value="Unassembled WGS sequence"/>
</dbReference>
<keyword evidence="9" id="KW-1185">Reference proteome</keyword>
<dbReference type="SMART" id="SM01378">
    <property type="entry name" value="Romo1"/>
    <property type="match status" value="1"/>
</dbReference>
<protein>
    <recommendedName>
        <fullName evidence="10">Reactive oxygen species modulator 1</fullName>
    </recommendedName>
</protein>
<reference evidence="8 9" key="1">
    <citation type="journal article" date="2015" name="Sci. Rep.">
        <title>Genome of the facultative scuticociliatosis pathogen Pseudocohnilembus persalinus provides insight into its virulence through horizontal gene transfer.</title>
        <authorList>
            <person name="Xiong J."/>
            <person name="Wang G."/>
            <person name="Cheng J."/>
            <person name="Tian M."/>
            <person name="Pan X."/>
            <person name="Warren A."/>
            <person name="Jiang C."/>
            <person name="Yuan D."/>
            <person name="Miao W."/>
        </authorList>
    </citation>
    <scope>NUCLEOTIDE SEQUENCE [LARGE SCALE GENOMIC DNA]</scope>
    <source>
        <strain evidence="8">36N120E</strain>
    </source>
</reference>
<dbReference type="Pfam" id="PF10247">
    <property type="entry name" value="Romo1"/>
    <property type="match status" value="1"/>
</dbReference>